<feature type="chain" id="PRO_5045769962" description="Lipoprotein" evidence="2">
    <location>
        <begin position="22"/>
        <end position="102"/>
    </location>
</feature>
<evidence type="ECO:0008006" key="5">
    <source>
        <dbReference type="Google" id="ProtNLM"/>
    </source>
</evidence>
<name>A0ABV7TNY6_9RHOB</name>
<evidence type="ECO:0000313" key="3">
    <source>
        <dbReference type="EMBL" id="MFC3615923.1"/>
    </source>
</evidence>
<dbReference type="RefSeq" id="WP_386737201.1">
    <property type="nucleotide sequence ID" value="NZ_JBHRXI010000025.1"/>
</dbReference>
<gene>
    <name evidence="3" type="ORF">ACFORG_19395</name>
</gene>
<accession>A0ABV7TNY6</accession>
<feature type="region of interest" description="Disordered" evidence="1">
    <location>
        <begin position="51"/>
        <end position="102"/>
    </location>
</feature>
<keyword evidence="4" id="KW-1185">Reference proteome</keyword>
<dbReference type="Proteomes" id="UP001595629">
    <property type="component" value="Unassembled WGS sequence"/>
</dbReference>
<evidence type="ECO:0000256" key="1">
    <source>
        <dbReference type="SAM" id="MobiDB-lite"/>
    </source>
</evidence>
<feature type="signal peptide" evidence="2">
    <location>
        <begin position="1"/>
        <end position="21"/>
    </location>
</feature>
<proteinExistence type="predicted"/>
<evidence type="ECO:0000313" key="4">
    <source>
        <dbReference type="Proteomes" id="UP001595629"/>
    </source>
</evidence>
<evidence type="ECO:0000256" key="2">
    <source>
        <dbReference type="SAM" id="SignalP"/>
    </source>
</evidence>
<feature type="compositionally biased region" description="Pro residues" evidence="1">
    <location>
        <begin position="63"/>
        <end position="96"/>
    </location>
</feature>
<dbReference type="EMBL" id="JBHRXI010000025">
    <property type="protein sequence ID" value="MFC3615923.1"/>
    <property type="molecule type" value="Genomic_DNA"/>
</dbReference>
<keyword evidence="2" id="KW-0732">Signal</keyword>
<dbReference type="PROSITE" id="PS51257">
    <property type="entry name" value="PROKAR_LIPOPROTEIN"/>
    <property type="match status" value="1"/>
</dbReference>
<comment type="caution">
    <text evidence="3">The sequence shown here is derived from an EMBL/GenBank/DDBJ whole genome shotgun (WGS) entry which is preliminary data.</text>
</comment>
<organism evidence="3 4">
    <name type="scientific">Lutimaribacter marinistellae</name>
    <dbReference type="NCBI Taxonomy" id="1820329"/>
    <lineage>
        <taxon>Bacteria</taxon>
        <taxon>Pseudomonadati</taxon>
        <taxon>Pseudomonadota</taxon>
        <taxon>Alphaproteobacteria</taxon>
        <taxon>Rhodobacterales</taxon>
        <taxon>Roseobacteraceae</taxon>
        <taxon>Lutimaribacter</taxon>
    </lineage>
</organism>
<protein>
    <recommendedName>
        <fullName evidence="5">Lipoprotein</fullName>
    </recommendedName>
</protein>
<feature type="compositionally biased region" description="Basic and acidic residues" evidence="1">
    <location>
        <begin position="51"/>
        <end position="62"/>
    </location>
</feature>
<sequence length="102" mass="11363">MNRYRTCRLALALALGTGLLAGCDPSATGSANVYYDGMMWNDYYYGYPRPPRPENPIERPPVRPEPPIAKPPVRPVPPIARPPVARPPIHRPPVARPMPRRG</sequence>
<reference evidence="4" key="1">
    <citation type="journal article" date="2019" name="Int. J. Syst. Evol. Microbiol.">
        <title>The Global Catalogue of Microorganisms (GCM) 10K type strain sequencing project: providing services to taxonomists for standard genome sequencing and annotation.</title>
        <authorList>
            <consortium name="The Broad Institute Genomics Platform"/>
            <consortium name="The Broad Institute Genome Sequencing Center for Infectious Disease"/>
            <person name="Wu L."/>
            <person name="Ma J."/>
        </authorList>
    </citation>
    <scope>NUCLEOTIDE SEQUENCE [LARGE SCALE GENOMIC DNA]</scope>
    <source>
        <strain evidence="4">KCTC 42911</strain>
    </source>
</reference>